<organism evidence="2 3">
    <name type="scientific">Cocos nucifera</name>
    <name type="common">Coconut palm</name>
    <dbReference type="NCBI Taxonomy" id="13894"/>
    <lineage>
        <taxon>Eukaryota</taxon>
        <taxon>Viridiplantae</taxon>
        <taxon>Streptophyta</taxon>
        <taxon>Embryophyta</taxon>
        <taxon>Tracheophyta</taxon>
        <taxon>Spermatophyta</taxon>
        <taxon>Magnoliopsida</taxon>
        <taxon>Liliopsida</taxon>
        <taxon>Arecaceae</taxon>
        <taxon>Arecoideae</taxon>
        <taxon>Cocoseae</taxon>
        <taxon>Attaleinae</taxon>
        <taxon>Cocos</taxon>
    </lineage>
</organism>
<dbReference type="PANTHER" id="PTHR12398:SF20">
    <property type="entry name" value="PROTEIN PHOSPHATASE 1 REGULATORY INHIBITOR SUBUNIT 2"/>
    <property type="match status" value="1"/>
</dbReference>
<keyword evidence="3" id="KW-1185">Reference proteome</keyword>
<reference evidence="2" key="1">
    <citation type="journal article" date="2017" name="Gigascience">
        <title>The genome draft of coconut (Cocos nucifera).</title>
        <authorList>
            <person name="Xiao Y."/>
            <person name="Xu P."/>
            <person name="Fan H."/>
            <person name="Baudouin L."/>
            <person name="Xia W."/>
            <person name="Bocs S."/>
            <person name="Xu J."/>
            <person name="Li Q."/>
            <person name="Guo A."/>
            <person name="Zhou L."/>
            <person name="Li J."/>
            <person name="Wu Y."/>
            <person name="Ma Z."/>
            <person name="Armero A."/>
            <person name="Issali A.E."/>
            <person name="Liu N."/>
            <person name="Peng M."/>
            <person name="Yang Y."/>
        </authorList>
    </citation>
    <scope>NUCLEOTIDE SEQUENCE</scope>
    <source>
        <tissue evidence="2">Spear leaf of Hainan Tall coconut</tissue>
    </source>
</reference>
<proteinExistence type="predicted"/>
<dbReference type="PANTHER" id="PTHR12398">
    <property type="entry name" value="PROTEIN PHOSPHATASE INHIBITOR"/>
    <property type="match status" value="1"/>
</dbReference>
<dbReference type="GO" id="GO:0009966">
    <property type="term" value="P:regulation of signal transduction"/>
    <property type="evidence" value="ECO:0007669"/>
    <property type="project" value="InterPro"/>
</dbReference>
<name>A0A8K0I008_COCNU</name>
<feature type="region of interest" description="Disordered" evidence="1">
    <location>
        <begin position="125"/>
        <end position="179"/>
    </location>
</feature>
<feature type="region of interest" description="Disordered" evidence="1">
    <location>
        <begin position="68"/>
        <end position="102"/>
    </location>
</feature>
<evidence type="ECO:0000313" key="2">
    <source>
        <dbReference type="EMBL" id="KAG1331329.1"/>
    </source>
</evidence>
<gene>
    <name evidence="2" type="ORF">COCNU_02G012970</name>
</gene>
<feature type="compositionally biased region" description="Polar residues" evidence="1">
    <location>
        <begin position="69"/>
        <end position="80"/>
    </location>
</feature>
<dbReference type="Pfam" id="PF04979">
    <property type="entry name" value="IPP-2"/>
    <property type="match status" value="1"/>
</dbReference>
<comment type="caution">
    <text evidence="2">The sequence shown here is derived from an EMBL/GenBank/DDBJ whole genome shotgun (WGS) entry which is preliminary data.</text>
</comment>
<feature type="compositionally biased region" description="Acidic residues" evidence="1">
    <location>
        <begin position="82"/>
        <end position="95"/>
    </location>
</feature>
<dbReference type="EMBL" id="CM017873">
    <property type="protein sequence ID" value="KAG1331329.1"/>
    <property type="molecule type" value="Genomic_DNA"/>
</dbReference>
<sequence>MGGHVRWNEANLNEIETNKPIRQKITEPKTPFHHMIVDEDGSVSPRRAFDECLDESAHAEAILTALNDVDSSSRQRGGWTSSEDEADAMEPDEDSETGRARLSFKEHRRAHYDEFHKVKELLRTGSLIDDEVDENNNGRQEKGENSASLMAGVKDIGEAQNTELNQNQEMDPPCDTACK</sequence>
<dbReference type="InterPro" id="IPR007062">
    <property type="entry name" value="PPI-2"/>
</dbReference>
<accession>A0A8K0I008</accession>
<dbReference type="OrthoDB" id="551302at2759"/>
<dbReference type="GO" id="GO:0004864">
    <property type="term" value="F:protein phosphatase inhibitor activity"/>
    <property type="evidence" value="ECO:0007669"/>
    <property type="project" value="InterPro"/>
</dbReference>
<protein>
    <submittedName>
        <fullName evidence="2">Protein phosphatase inhibitor 2</fullName>
    </submittedName>
</protein>
<dbReference type="AlphaFoldDB" id="A0A8K0I008"/>
<dbReference type="Proteomes" id="UP000797356">
    <property type="component" value="Chromosome 2"/>
</dbReference>
<reference evidence="2" key="2">
    <citation type="submission" date="2019-07" db="EMBL/GenBank/DDBJ databases">
        <authorList>
            <person name="Yang Y."/>
            <person name="Bocs S."/>
            <person name="Baudouin L."/>
        </authorList>
    </citation>
    <scope>NUCLEOTIDE SEQUENCE</scope>
    <source>
        <tissue evidence="2">Spear leaf of Hainan Tall coconut</tissue>
    </source>
</reference>
<evidence type="ECO:0000256" key="1">
    <source>
        <dbReference type="SAM" id="MobiDB-lite"/>
    </source>
</evidence>
<feature type="compositionally biased region" description="Polar residues" evidence="1">
    <location>
        <begin position="159"/>
        <end position="169"/>
    </location>
</feature>
<evidence type="ECO:0000313" key="3">
    <source>
        <dbReference type="Proteomes" id="UP000797356"/>
    </source>
</evidence>